<dbReference type="InterPro" id="IPR038630">
    <property type="entry name" value="L24e/L24_sf"/>
</dbReference>
<keyword evidence="8 10" id="KW-0687">Ribonucleoprotein</keyword>
<dbReference type="SUPFAM" id="SSF57716">
    <property type="entry name" value="Glucocorticoid receptor-like (DNA-binding domain)"/>
    <property type="match status" value="1"/>
</dbReference>
<evidence type="ECO:0000256" key="5">
    <source>
        <dbReference type="ARBA" id="ARBA00022833"/>
    </source>
</evidence>
<name>A0A2R6AKC7_9ARCH</name>
<keyword evidence="6 10" id="KW-0694">RNA-binding</keyword>
<dbReference type="InterPro" id="IPR056366">
    <property type="entry name" value="Ribosomal_eL24"/>
</dbReference>
<organism evidence="12 13">
    <name type="scientific">Candidatus Marsarchaeota G1 archaeon BE_D</name>
    <dbReference type="NCBI Taxonomy" id="1978156"/>
    <lineage>
        <taxon>Archaea</taxon>
        <taxon>Candidatus Marsarchaeota</taxon>
        <taxon>Candidatus Marsarchaeota group 1</taxon>
    </lineage>
</organism>
<dbReference type="Gene3D" id="2.30.170.20">
    <property type="entry name" value="Ribosomal protein L24e"/>
    <property type="match status" value="1"/>
</dbReference>
<proteinExistence type="inferred from homology"/>
<gene>
    <name evidence="10" type="primary">rpl24e</name>
    <name evidence="12" type="ORF">B9Q02_00860</name>
</gene>
<dbReference type="InterPro" id="IPR011017">
    <property type="entry name" value="TRASH_dom"/>
</dbReference>
<dbReference type="GO" id="GO:1990904">
    <property type="term" value="C:ribonucleoprotein complex"/>
    <property type="evidence" value="ECO:0007669"/>
    <property type="project" value="UniProtKB-KW"/>
</dbReference>
<dbReference type="EMBL" id="NEXD01000002">
    <property type="protein sequence ID" value="PSN86814.1"/>
    <property type="molecule type" value="Genomic_DNA"/>
</dbReference>
<evidence type="ECO:0000259" key="11">
    <source>
        <dbReference type="SMART" id="SM00746"/>
    </source>
</evidence>
<keyword evidence="2 10" id="KW-0479">Metal-binding</keyword>
<comment type="function">
    <text evidence="10">Binds to the 23S rRNA.</text>
</comment>
<comment type="cofactor">
    <cofactor evidence="10">
        <name>Zn(2+)</name>
        <dbReference type="ChEBI" id="CHEBI:29105"/>
    </cofactor>
    <text evidence="10">Binds 1 zinc ion per subunit.</text>
</comment>
<dbReference type="CDD" id="cd00472">
    <property type="entry name" value="Ribosomal_L24e_L24"/>
    <property type="match status" value="1"/>
</dbReference>
<dbReference type="PANTHER" id="PTHR10792">
    <property type="entry name" value="60S RIBOSOMAL PROTEIN L24"/>
    <property type="match status" value="1"/>
</dbReference>
<dbReference type="InterPro" id="IPR055345">
    <property type="entry name" value="Ribosomal_eL24-rel_arc"/>
</dbReference>
<evidence type="ECO:0000313" key="12">
    <source>
        <dbReference type="EMBL" id="PSN86814.1"/>
    </source>
</evidence>
<evidence type="ECO:0000256" key="2">
    <source>
        <dbReference type="ARBA" id="ARBA00022723"/>
    </source>
</evidence>
<dbReference type="NCBIfam" id="NF034186">
    <property type="entry name" value="PRK14891.1-1"/>
    <property type="match status" value="1"/>
</dbReference>
<dbReference type="GO" id="GO:0005840">
    <property type="term" value="C:ribosome"/>
    <property type="evidence" value="ECO:0007669"/>
    <property type="project" value="UniProtKB-KW"/>
</dbReference>
<feature type="binding site" evidence="10">
    <location>
        <position position="10"/>
    </location>
    <ligand>
        <name>Zn(2+)</name>
        <dbReference type="ChEBI" id="CHEBI:29105"/>
    </ligand>
</feature>
<dbReference type="AlphaFoldDB" id="A0A2R6AKC7"/>
<dbReference type="GO" id="GO:0006412">
    <property type="term" value="P:translation"/>
    <property type="evidence" value="ECO:0007669"/>
    <property type="project" value="UniProtKB-UniRule"/>
</dbReference>
<keyword evidence="5 10" id="KW-0862">Zinc</keyword>
<evidence type="ECO:0000256" key="8">
    <source>
        <dbReference type="ARBA" id="ARBA00023274"/>
    </source>
</evidence>
<dbReference type="GO" id="GO:0003735">
    <property type="term" value="F:structural constituent of ribosome"/>
    <property type="evidence" value="ECO:0007669"/>
    <property type="project" value="InterPro"/>
</dbReference>
<dbReference type="Pfam" id="PF01246">
    <property type="entry name" value="Ribosomal_L24e"/>
    <property type="match status" value="1"/>
</dbReference>
<feature type="binding site" evidence="10">
    <location>
        <position position="7"/>
    </location>
    <ligand>
        <name>Zn(2+)</name>
        <dbReference type="ChEBI" id="CHEBI:29105"/>
    </ligand>
</feature>
<dbReference type="FunFam" id="2.30.170.20:FF:000001">
    <property type="entry name" value="probable ribosome biogenesis protein RLP24"/>
    <property type="match status" value="1"/>
</dbReference>
<keyword evidence="7 10" id="KW-0689">Ribosomal protein</keyword>
<evidence type="ECO:0000256" key="3">
    <source>
        <dbReference type="ARBA" id="ARBA00022730"/>
    </source>
</evidence>
<feature type="binding site" evidence="10">
    <location>
        <position position="37"/>
    </location>
    <ligand>
        <name>Zn(2+)</name>
        <dbReference type="ChEBI" id="CHEBI:29105"/>
    </ligand>
</feature>
<keyword evidence="4 10" id="KW-0863">Zinc-finger</keyword>
<keyword evidence="3 10" id="KW-0699">rRNA-binding</keyword>
<dbReference type="HAMAP" id="MF_00773">
    <property type="entry name" value="Ribosomal_eL24"/>
    <property type="match status" value="1"/>
</dbReference>
<evidence type="ECO:0000256" key="1">
    <source>
        <dbReference type="ARBA" id="ARBA00005647"/>
    </source>
</evidence>
<feature type="domain" description="TRASH" evidence="11">
    <location>
        <begin position="7"/>
        <end position="45"/>
    </location>
</feature>
<feature type="zinc finger region" description="C4-type" evidence="10">
    <location>
        <begin position="7"/>
        <end position="37"/>
    </location>
</feature>
<evidence type="ECO:0000256" key="7">
    <source>
        <dbReference type="ARBA" id="ARBA00022980"/>
    </source>
</evidence>
<accession>A0A2R6AKC7</accession>
<evidence type="ECO:0000256" key="4">
    <source>
        <dbReference type="ARBA" id="ARBA00022771"/>
    </source>
</evidence>
<evidence type="ECO:0000256" key="10">
    <source>
        <dbReference type="HAMAP-Rule" id="MF_00773"/>
    </source>
</evidence>
<comment type="caution">
    <text evidence="12">The sequence shown here is derived from an EMBL/GenBank/DDBJ whole genome shotgun (WGS) entry which is preliminary data.</text>
</comment>
<comment type="subunit">
    <text evidence="9 10">Part of the 50S ribosomal subunit. Forms a cluster with proteins L3 and L14.</text>
</comment>
<comment type="similarity">
    <text evidence="1 10">Belongs to the eukaryotic ribosomal protein eL24 family.</text>
</comment>
<dbReference type="PROSITE" id="PS01073">
    <property type="entry name" value="RIBOSOMAL_L24E"/>
    <property type="match status" value="1"/>
</dbReference>
<evidence type="ECO:0000256" key="6">
    <source>
        <dbReference type="ARBA" id="ARBA00022884"/>
    </source>
</evidence>
<dbReference type="SMART" id="SM00746">
    <property type="entry name" value="TRASH"/>
    <property type="match status" value="1"/>
</dbReference>
<sequence length="63" mass="7354">MAKYYDCSFCGNRIEPGTGLVYVKNDGSILRFCSSKCKKNMLFLKHIPQKTKWTKKYVKAKTR</sequence>
<dbReference type="PANTHER" id="PTHR10792:SF1">
    <property type="entry name" value="RIBOSOMAL PROTEIN L24"/>
    <property type="match status" value="1"/>
</dbReference>
<dbReference type="Proteomes" id="UP000240569">
    <property type="component" value="Unassembled WGS sequence"/>
</dbReference>
<feature type="binding site" evidence="10">
    <location>
        <position position="33"/>
    </location>
    <ligand>
        <name>Zn(2+)</name>
        <dbReference type="ChEBI" id="CHEBI:29105"/>
    </ligand>
</feature>
<protein>
    <recommendedName>
        <fullName evidence="10">Large ribosomal subunit protein eL24</fullName>
    </recommendedName>
</protein>
<dbReference type="GO" id="GO:0019843">
    <property type="term" value="F:rRNA binding"/>
    <property type="evidence" value="ECO:0007669"/>
    <property type="project" value="UniProtKB-UniRule"/>
</dbReference>
<evidence type="ECO:0000256" key="9">
    <source>
        <dbReference type="ARBA" id="ARBA00062681"/>
    </source>
</evidence>
<dbReference type="GO" id="GO:0008270">
    <property type="term" value="F:zinc ion binding"/>
    <property type="evidence" value="ECO:0007669"/>
    <property type="project" value="UniProtKB-UniRule"/>
</dbReference>
<evidence type="ECO:0000313" key="13">
    <source>
        <dbReference type="Proteomes" id="UP000240569"/>
    </source>
</evidence>
<dbReference type="InterPro" id="IPR023442">
    <property type="entry name" value="Ribosomal_eL24_CS"/>
</dbReference>
<dbReference type="InterPro" id="IPR000988">
    <property type="entry name" value="Ribosomal_eL24-rel_N"/>
</dbReference>
<reference evidence="12 13" key="1">
    <citation type="submission" date="2017-04" db="EMBL/GenBank/DDBJ databases">
        <title>Novel microbial lineages endemic to geothermal iron-oxide mats fill important gaps in the evolutionary history of Archaea.</title>
        <authorList>
            <person name="Jay Z.J."/>
            <person name="Beam J.P."/>
            <person name="Dlakic M."/>
            <person name="Rusch D.B."/>
            <person name="Kozubal M.A."/>
            <person name="Inskeep W.P."/>
        </authorList>
    </citation>
    <scope>NUCLEOTIDE SEQUENCE [LARGE SCALE GENOMIC DNA]</scope>
    <source>
        <strain evidence="12">BE_D</strain>
    </source>
</reference>